<dbReference type="Proteomes" id="UP000184420">
    <property type="component" value="Unassembled WGS sequence"/>
</dbReference>
<reference evidence="1 2" key="1">
    <citation type="submission" date="2016-11" db="EMBL/GenBank/DDBJ databases">
        <authorList>
            <person name="Jaros S."/>
            <person name="Januszkiewicz K."/>
            <person name="Wedrychowicz H."/>
        </authorList>
    </citation>
    <scope>NUCLEOTIDE SEQUENCE [LARGE SCALE GENOMIC DNA]</scope>
    <source>
        <strain evidence="1 2">DSM 27406</strain>
    </source>
</reference>
<organism evidence="1 2">
    <name type="scientific">Chitinophaga jiangningensis</name>
    <dbReference type="NCBI Taxonomy" id="1419482"/>
    <lineage>
        <taxon>Bacteria</taxon>
        <taxon>Pseudomonadati</taxon>
        <taxon>Bacteroidota</taxon>
        <taxon>Chitinophagia</taxon>
        <taxon>Chitinophagales</taxon>
        <taxon>Chitinophagaceae</taxon>
        <taxon>Chitinophaga</taxon>
    </lineage>
</organism>
<gene>
    <name evidence="1" type="ORF">SAMN05444266_106145</name>
</gene>
<dbReference type="AlphaFoldDB" id="A0A1M7FHR7"/>
<sequence>MKTRTLNSQLIPSLELNKEIVAKADSFAVNNLSTLKNKLQEGRSNSLETTCGSTQTTTLSGILTLKF</sequence>
<name>A0A1M7FHR7_9BACT</name>
<dbReference type="STRING" id="1419482.SAMN05444266_106145"/>
<dbReference type="RefSeq" id="WP_073083092.1">
    <property type="nucleotide sequence ID" value="NZ_FRBL01000006.1"/>
</dbReference>
<evidence type="ECO:0000313" key="1">
    <source>
        <dbReference type="EMBL" id="SHM03515.1"/>
    </source>
</evidence>
<protein>
    <submittedName>
        <fullName evidence="1">Uncharacterized protein</fullName>
    </submittedName>
</protein>
<keyword evidence="2" id="KW-1185">Reference proteome</keyword>
<evidence type="ECO:0000313" key="2">
    <source>
        <dbReference type="Proteomes" id="UP000184420"/>
    </source>
</evidence>
<dbReference type="EMBL" id="FRBL01000006">
    <property type="protein sequence ID" value="SHM03515.1"/>
    <property type="molecule type" value="Genomic_DNA"/>
</dbReference>
<proteinExistence type="predicted"/>
<accession>A0A1M7FHR7</accession>